<organism evidence="1 2">
    <name type="scientific">Enterococcus phage nattely</name>
    <dbReference type="NCBI Taxonomy" id="2719593"/>
    <lineage>
        <taxon>Viruses</taxon>
        <taxon>Duplodnaviria</taxon>
        <taxon>Heunggongvirae</taxon>
        <taxon>Uroviricota</taxon>
        <taxon>Caudoviricetes</taxon>
        <taxon>Andrewesvirinae</taxon>
        <taxon>Vipetofemvirus</taxon>
        <taxon>Vipetofemvirus nattely</taxon>
    </lineage>
</organism>
<name>A0A6G9LLA2_9CAUD</name>
<evidence type="ECO:0000313" key="1">
    <source>
        <dbReference type="EMBL" id="QIQ66298.1"/>
    </source>
</evidence>
<dbReference type="Proteomes" id="UP000501773">
    <property type="component" value="Segment"/>
</dbReference>
<sequence length="287" mass="33295">MVSRMGKNKVKITTRRVAITEDVPLGRYVKIKSNGYIFVNSLNKATIFDNIDRAKQAMEKYNIEDFGLNFAPIVVDNSKHGKGIKTASRNIMKNIREIAVVDDLTKEYVESLIFGKSFSYFSLDSKYILSHQKELKDEVLNKIGKLIEFHNHCDKYYVVSILPNKTSKEMIAKECKGCAICDVIQDLASFLDVPEMSKIYKVSTMQDTDRHKKYDMDNLEDLAEMYFDFVTLRNSGYSPKNIAKMYGISYEQHCENYDRLLESEFHEIVGRKNRGIEKVERRTRIDI</sequence>
<evidence type="ECO:0000313" key="2">
    <source>
        <dbReference type="Proteomes" id="UP000501773"/>
    </source>
</evidence>
<proteinExistence type="predicted"/>
<accession>A0A6G9LLA2</accession>
<protein>
    <submittedName>
        <fullName evidence="1">Uncharacterized protein</fullName>
    </submittedName>
</protein>
<gene>
    <name evidence="1" type="ORF">nattely_131</name>
</gene>
<reference evidence="2" key="1">
    <citation type="submission" date="2020-02" db="EMBL/GenBank/DDBJ databases">
        <authorList>
            <person name="Olsen N.S."/>
            <person name="Forero-Junco L."/>
            <person name="Kot W."/>
            <person name="Hansen L.H."/>
        </authorList>
    </citation>
    <scope>NUCLEOTIDE SEQUENCE [LARGE SCALE GENOMIC DNA]</scope>
</reference>
<dbReference type="EMBL" id="MT119360">
    <property type="protein sequence ID" value="QIQ66298.1"/>
    <property type="molecule type" value="Genomic_DNA"/>
</dbReference>
<keyword evidence="2" id="KW-1185">Reference proteome</keyword>